<keyword evidence="3" id="KW-1133">Transmembrane helix</keyword>
<evidence type="ECO:0008006" key="7">
    <source>
        <dbReference type="Google" id="ProtNLM"/>
    </source>
</evidence>
<dbReference type="GO" id="GO:0016020">
    <property type="term" value="C:membrane"/>
    <property type="evidence" value="ECO:0007669"/>
    <property type="project" value="UniProtKB-SubCell"/>
</dbReference>
<dbReference type="SUPFAM" id="SSF161084">
    <property type="entry name" value="MAPEG domain-like"/>
    <property type="match status" value="1"/>
</dbReference>
<dbReference type="EMBL" id="CP034673">
    <property type="protein sequence ID" value="AZS26580.1"/>
    <property type="molecule type" value="Genomic_DNA"/>
</dbReference>
<comment type="subcellular location">
    <subcellularLocation>
        <location evidence="1">Membrane</location>
    </subcellularLocation>
</comment>
<evidence type="ECO:0000256" key="4">
    <source>
        <dbReference type="ARBA" id="ARBA00023136"/>
    </source>
</evidence>
<dbReference type="AlphaFoldDB" id="A0A289GIK4"/>
<evidence type="ECO:0000256" key="3">
    <source>
        <dbReference type="ARBA" id="ARBA00022989"/>
    </source>
</evidence>
<accession>A0A289GIK4</accession>
<gene>
    <name evidence="5" type="ORF">DYL72_16395</name>
</gene>
<sequence length="131" mass="14403">MTMVTALYASILSVLFLWLAINVIKQRRANQVRYVDGGVPALQLARSAQGNAAEYIPITLILMGLLEFNGASVWWIHGVGITFIVGRILHARAILSDQLKGRIRGMKLTFSALVILIVLNIVYLPFGQVLG</sequence>
<dbReference type="Pfam" id="PF01124">
    <property type="entry name" value="MAPEG"/>
    <property type="match status" value="1"/>
</dbReference>
<keyword evidence="2" id="KW-0812">Transmembrane</keyword>
<dbReference type="InterPro" id="IPR001129">
    <property type="entry name" value="Membr-assoc_MAPEG"/>
</dbReference>
<dbReference type="Proteomes" id="UP000256923">
    <property type="component" value="Chromosome 2"/>
</dbReference>
<dbReference type="PANTHER" id="PTHR35814:SF1">
    <property type="entry name" value="GLUTATHIONE S-TRANSFERASE-RELATED"/>
    <property type="match status" value="1"/>
</dbReference>
<evidence type="ECO:0000313" key="6">
    <source>
        <dbReference type="Proteomes" id="UP000256923"/>
    </source>
</evidence>
<dbReference type="RefSeq" id="WP_017048116.1">
    <property type="nucleotide sequence ID" value="NZ_AJYT02000132.1"/>
</dbReference>
<dbReference type="InterPro" id="IPR023352">
    <property type="entry name" value="MAPEG-like_dom_sf"/>
</dbReference>
<evidence type="ECO:0000313" key="5">
    <source>
        <dbReference type="EMBL" id="AZS26580.1"/>
    </source>
</evidence>
<organism evidence="5 6">
    <name type="scientific">Vibrio anguillarum</name>
    <name type="common">Listonella anguillarum</name>
    <dbReference type="NCBI Taxonomy" id="55601"/>
    <lineage>
        <taxon>Bacteria</taxon>
        <taxon>Pseudomonadati</taxon>
        <taxon>Pseudomonadota</taxon>
        <taxon>Gammaproteobacteria</taxon>
        <taxon>Vibrionales</taxon>
        <taxon>Vibrionaceae</taxon>
        <taxon>Vibrio</taxon>
    </lineage>
</organism>
<reference evidence="5 6" key="1">
    <citation type="submission" date="2018-12" db="EMBL/GenBank/DDBJ databases">
        <title>Characterization and Draft Genome of Vibrio anguillarum J360 Marine Pathogen Isolated from an Outbreak in Lumpfish (Cyclopterus lumpus).</title>
        <authorList>
            <person name="Vasquez J.I."/>
            <person name="Cao T."/>
            <person name="Chakraborty S."/>
            <person name="Gnanagobal H."/>
            <person name="Wescot J."/>
            <person name="Boyce D."/>
            <person name="Santander J."/>
        </authorList>
    </citation>
    <scope>NUCLEOTIDE SEQUENCE [LARGE SCALE GENOMIC DNA]</scope>
    <source>
        <strain evidence="5 6">J360</strain>
    </source>
</reference>
<evidence type="ECO:0000256" key="1">
    <source>
        <dbReference type="ARBA" id="ARBA00004370"/>
    </source>
</evidence>
<dbReference type="PANTHER" id="PTHR35814">
    <property type="match status" value="1"/>
</dbReference>
<protein>
    <recommendedName>
        <fullName evidence="7">Inner membrane protein yecN</fullName>
    </recommendedName>
</protein>
<keyword evidence="4" id="KW-0472">Membrane</keyword>
<dbReference type="Gene3D" id="1.20.120.550">
    <property type="entry name" value="Membrane associated eicosanoid/glutathione metabolism-like domain"/>
    <property type="match status" value="1"/>
</dbReference>
<proteinExistence type="predicted"/>
<evidence type="ECO:0000256" key="2">
    <source>
        <dbReference type="ARBA" id="ARBA00022692"/>
    </source>
</evidence>
<name>A0A289GIK4_VIBAN</name>